<dbReference type="AlphaFoldDB" id="A0A0F8ZH93"/>
<comment type="caution">
    <text evidence="1">The sequence shown here is derived from an EMBL/GenBank/DDBJ whole genome shotgun (WGS) entry which is preliminary data.</text>
</comment>
<sequence length="127" mass="14627">MVLRSLIIASLLVGSWGWPAGWSPEGKAILAEQYGTVVSSDNEPQNWRKRFYSDGWETWEMEDGDKWRPIGLDPNIFDMCQLIWADHGLLIDGFRLRPKNEWGAQDWQLTQVYEEECKNVGPIGEIS</sequence>
<gene>
    <name evidence="1" type="ORF">LCGC14_2695820</name>
</gene>
<evidence type="ECO:0000313" key="1">
    <source>
        <dbReference type="EMBL" id="KKK93143.1"/>
    </source>
</evidence>
<dbReference type="EMBL" id="LAZR01047900">
    <property type="protein sequence ID" value="KKK93143.1"/>
    <property type="molecule type" value="Genomic_DNA"/>
</dbReference>
<organism evidence="1">
    <name type="scientific">marine sediment metagenome</name>
    <dbReference type="NCBI Taxonomy" id="412755"/>
    <lineage>
        <taxon>unclassified sequences</taxon>
        <taxon>metagenomes</taxon>
        <taxon>ecological metagenomes</taxon>
    </lineage>
</organism>
<name>A0A0F8ZH93_9ZZZZ</name>
<proteinExistence type="predicted"/>
<protein>
    <submittedName>
        <fullName evidence="1">Uncharacterized protein</fullName>
    </submittedName>
</protein>
<reference evidence="1" key="1">
    <citation type="journal article" date="2015" name="Nature">
        <title>Complex archaea that bridge the gap between prokaryotes and eukaryotes.</title>
        <authorList>
            <person name="Spang A."/>
            <person name="Saw J.H."/>
            <person name="Jorgensen S.L."/>
            <person name="Zaremba-Niedzwiedzka K."/>
            <person name="Martijn J."/>
            <person name="Lind A.E."/>
            <person name="van Eijk R."/>
            <person name="Schleper C."/>
            <person name="Guy L."/>
            <person name="Ettema T.J."/>
        </authorList>
    </citation>
    <scope>NUCLEOTIDE SEQUENCE</scope>
</reference>
<accession>A0A0F8ZH93</accession>